<accession>A0A191WEU3</accession>
<protein>
    <submittedName>
        <fullName evidence="1">Uncharacterized protein</fullName>
    </submittedName>
</protein>
<organism evidence="1 2">
    <name type="scientific">Agromyces aureus</name>
    <dbReference type="NCBI Taxonomy" id="453304"/>
    <lineage>
        <taxon>Bacteria</taxon>
        <taxon>Bacillati</taxon>
        <taxon>Actinomycetota</taxon>
        <taxon>Actinomycetes</taxon>
        <taxon>Micrococcales</taxon>
        <taxon>Microbacteriaceae</taxon>
        <taxon>Agromyces</taxon>
    </lineage>
</organism>
<dbReference type="Proteomes" id="UP000078437">
    <property type="component" value="Chromosome"/>
</dbReference>
<proteinExistence type="predicted"/>
<keyword evidence="2" id="KW-1185">Reference proteome</keyword>
<evidence type="ECO:0000313" key="2">
    <source>
        <dbReference type="Proteomes" id="UP000078437"/>
    </source>
</evidence>
<gene>
    <name evidence="1" type="ORF">ATC03_08780</name>
</gene>
<dbReference type="AlphaFoldDB" id="A0A191WEU3"/>
<reference evidence="2" key="2">
    <citation type="submission" date="2016-01" db="EMBL/GenBank/DDBJ databases">
        <title>Complete genome sequence of Agromyces aureus AR33T and comparison with related organisms.</title>
        <authorList>
            <person name="Corretto E."/>
            <person name="Antonielli L."/>
            <person name="Sessitsch A."/>
            <person name="Brader G."/>
        </authorList>
    </citation>
    <scope>NUCLEOTIDE SEQUENCE [LARGE SCALE GENOMIC DNA]</scope>
    <source>
        <strain evidence="2">AR33</strain>
    </source>
</reference>
<sequence length="68" mass="7482">MGTVSFTAKYPGRCDDCREAIEPGDDRTLVHVVCDGPGVDQMTDLDRDAKREVCPECFLLKPCVCGVF</sequence>
<name>A0A191WEU3_9MICO</name>
<evidence type="ECO:0000313" key="1">
    <source>
        <dbReference type="EMBL" id="ANJ26795.1"/>
    </source>
</evidence>
<dbReference type="EMBL" id="CP013979">
    <property type="protein sequence ID" value="ANJ26795.1"/>
    <property type="molecule type" value="Genomic_DNA"/>
</dbReference>
<dbReference type="STRING" id="453304.ATC03_08780"/>
<dbReference type="KEGG" id="agy:ATC03_08780"/>
<reference evidence="1 2" key="1">
    <citation type="journal article" date="2016" name="Int. J. Syst. Evol. Microbiol.">
        <title>Agromyces aureus sp. nov., isolated from the rhizosphere of Salix caprea L. grown in a heavy-metal-contaminated soil.</title>
        <authorList>
            <person name="Corretto E."/>
            <person name="Antonielli L."/>
            <person name="Sessitsch A."/>
            <person name="Compant S."/>
            <person name="Gorfer M."/>
            <person name="Kuffner M."/>
            <person name="Brader G."/>
        </authorList>
    </citation>
    <scope>NUCLEOTIDE SEQUENCE [LARGE SCALE GENOMIC DNA]</scope>
    <source>
        <strain evidence="1 2">AR33</strain>
    </source>
</reference>